<dbReference type="EMBL" id="JAGPYM010000065">
    <property type="protein sequence ID" value="KAH6869805.1"/>
    <property type="molecule type" value="Genomic_DNA"/>
</dbReference>
<accession>A0A9P8VQR0</accession>
<evidence type="ECO:0000313" key="2">
    <source>
        <dbReference type="EMBL" id="KAH6869805.1"/>
    </source>
</evidence>
<protein>
    <submittedName>
        <fullName evidence="2">Uncharacterized protein</fullName>
    </submittedName>
</protein>
<feature type="transmembrane region" description="Helical" evidence="1">
    <location>
        <begin position="123"/>
        <end position="143"/>
    </location>
</feature>
<evidence type="ECO:0000256" key="1">
    <source>
        <dbReference type="SAM" id="Phobius"/>
    </source>
</evidence>
<comment type="caution">
    <text evidence="2">The sequence shown here is derived from an EMBL/GenBank/DDBJ whole genome shotgun (WGS) entry which is preliminary data.</text>
</comment>
<dbReference type="OrthoDB" id="5098353at2759"/>
<reference evidence="2 3" key="1">
    <citation type="journal article" date="2021" name="Nat. Commun.">
        <title>Genetic determinants of endophytism in the Arabidopsis root mycobiome.</title>
        <authorList>
            <person name="Mesny F."/>
            <person name="Miyauchi S."/>
            <person name="Thiergart T."/>
            <person name="Pickel B."/>
            <person name="Atanasova L."/>
            <person name="Karlsson M."/>
            <person name="Huettel B."/>
            <person name="Barry K.W."/>
            <person name="Haridas S."/>
            <person name="Chen C."/>
            <person name="Bauer D."/>
            <person name="Andreopoulos W."/>
            <person name="Pangilinan J."/>
            <person name="LaButti K."/>
            <person name="Riley R."/>
            <person name="Lipzen A."/>
            <person name="Clum A."/>
            <person name="Drula E."/>
            <person name="Henrissat B."/>
            <person name="Kohler A."/>
            <person name="Grigoriev I.V."/>
            <person name="Martin F.M."/>
            <person name="Hacquard S."/>
        </authorList>
    </citation>
    <scope>NUCLEOTIDE SEQUENCE [LARGE SCALE GENOMIC DNA]</scope>
    <source>
        <strain evidence="2 3">MPI-CAGE-CH-0241</strain>
    </source>
</reference>
<feature type="transmembrane region" description="Helical" evidence="1">
    <location>
        <begin position="90"/>
        <end position="111"/>
    </location>
</feature>
<dbReference type="AlphaFoldDB" id="A0A9P8VQR0"/>
<organism evidence="2 3">
    <name type="scientific">Thelonectria olida</name>
    <dbReference type="NCBI Taxonomy" id="1576542"/>
    <lineage>
        <taxon>Eukaryota</taxon>
        <taxon>Fungi</taxon>
        <taxon>Dikarya</taxon>
        <taxon>Ascomycota</taxon>
        <taxon>Pezizomycotina</taxon>
        <taxon>Sordariomycetes</taxon>
        <taxon>Hypocreomycetidae</taxon>
        <taxon>Hypocreales</taxon>
        <taxon>Nectriaceae</taxon>
        <taxon>Thelonectria</taxon>
    </lineage>
</organism>
<evidence type="ECO:0000313" key="3">
    <source>
        <dbReference type="Proteomes" id="UP000777438"/>
    </source>
</evidence>
<keyword evidence="1" id="KW-0472">Membrane</keyword>
<feature type="transmembrane region" description="Helical" evidence="1">
    <location>
        <begin position="63"/>
        <end position="84"/>
    </location>
</feature>
<name>A0A9P8VQR0_9HYPO</name>
<keyword evidence="1" id="KW-1133">Transmembrane helix</keyword>
<gene>
    <name evidence="2" type="ORF">B0T10DRAFT_467021</name>
</gene>
<sequence length="188" mass="20326">MPDDSLGLPGSPSVHGIKFPGVLADSMHGLSVTLSLLGIAAIQIIAIIYPYATGLSNEAWWRWTASIECVEFTLIIALFLLPQVTIPLEVAYLLPLTSQVTTIVVSAYAIRRLAPGQAPRHKVIHSIGLGLAVVMISMTQLTLSVTKEYPNLAFFQGILYMTSSILGYHPTPSRGGSDAVELIRRNEL</sequence>
<keyword evidence="1" id="KW-0812">Transmembrane</keyword>
<proteinExistence type="predicted"/>
<dbReference type="Proteomes" id="UP000777438">
    <property type="component" value="Unassembled WGS sequence"/>
</dbReference>
<keyword evidence="3" id="KW-1185">Reference proteome</keyword>
<feature type="transmembrane region" description="Helical" evidence="1">
    <location>
        <begin position="30"/>
        <end position="51"/>
    </location>
</feature>